<dbReference type="EMBL" id="QICS01000007">
    <property type="protein sequence ID" value="PXV89174.1"/>
    <property type="molecule type" value="Genomic_DNA"/>
</dbReference>
<comment type="cofactor">
    <cofactor evidence="1">
        <name>Zn(2+)</name>
        <dbReference type="ChEBI" id="CHEBI:29105"/>
    </cofactor>
</comment>
<dbReference type="AlphaFoldDB" id="A0A318EKP8"/>
<sequence length="316" mass="35056">MLEVLNVKRGEKKQVELGVLGGKSKLPVTIIAGKEEGETLLITSGIHCTEYTGIQAAIELAQNIIPEQIKGTVILIHPVNQSGFEICNNSSVVPEDNKNLNRVFPGNKNGSAAEQLADFIVNHLYSLTDYYIDMHGGDIQEDLSPYVYYVTVTKDSVKDKAQQMAKRVNVNYMVGSKVGSYGAYNYAGSLGIPAILIERGCKGVWNHEEVELYQEDIKNVMRYLGILEDNKKEVSFESTELEQVHELCANNTGCWYPGKKAGESFKKGELAGEIKDYFGNVIEQIYFETDGIILYQTCSLCVGKNKEIIVYGEKNG</sequence>
<dbReference type="SUPFAM" id="SSF53187">
    <property type="entry name" value="Zn-dependent exopeptidases"/>
    <property type="match status" value="1"/>
</dbReference>
<name>A0A318EKP8_9FIRM</name>
<dbReference type="CDD" id="cd06254">
    <property type="entry name" value="M14_ASTE_ASPA-like"/>
    <property type="match status" value="1"/>
</dbReference>
<evidence type="ECO:0000256" key="4">
    <source>
        <dbReference type="ARBA" id="ARBA00022833"/>
    </source>
</evidence>
<dbReference type="Pfam" id="PF24827">
    <property type="entry name" value="AstE_AspA_cat"/>
    <property type="match status" value="1"/>
</dbReference>
<dbReference type="PIRSF" id="PIRSF039012">
    <property type="entry name" value="ASP"/>
    <property type="match status" value="1"/>
</dbReference>
<feature type="domain" description="Succinylglutamate desuccinylase/Aspartoacylase catalytic" evidence="5">
    <location>
        <begin position="37"/>
        <end position="223"/>
    </location>
</feature>
<dbReference type="PANTHER" id="PTHR37326">
    <property type="entry name" value="BLL3975 PROTEIN"/>
    <property type="match status" value="1"/>
</dbReference>
<dbReference type="GO" id="GO:0046872">
    <property type="term" value="F:metal ion binding"/>
    <property type="evidence" value="ECO:0007669"/>
    <property type="project" value="UniProtKB-KW"/>
</dbReference>
<dbReference type="InterPro" id="IPR055438">
    <property type="entry name" value="AstE_AspA_cat"/>
</dbReference>
<keyword evidence="2" id="KW-0479">Metal-binding</keyword>
<evidence type="ECO:0000256" key="1">
    <source>
        <dbReference type="ARBA" id="ARBA00001947"/>
    </source>
</evidence>
<organism evidence="6 7">
    <name type="scientific">Lachnotalea glycerini</name>
    <dbReference type="NCBI Taxonomy" id="1763509"/>
    <lineage>
        <taxon>Bacteria</taxon>
        <taxon>Bacillati</taxon>
        <taxon>Bacillota</taxon>
        <taxon>Clostridia</taxon>
        <taxon>Lachnospirales</taxon>
        <taxon>Lachnospiraceae</taxon>
        <taxon>Lachnotalea</taxon>
    </lineage>
</organism>
<evidence type="ECO:0000256" key="2">
    <source>
        <dbReference type="ARBA" id="ARBA00022723"/>
    </source>
</evidence>
<dbReference type="GO" id="GO:0016788">
    <property type="term" value="F:hydrolase activity, acting on ester bonds"/>
    <property type="evidence" value="ECO:0007669"/>
    <property type="project" value="InterPro"/>
</dbReference>
<dbReference type="InterPro" id="IPR053138">
    <property type="entry name" value="N-alpha-Ac-DABA_deacetylase"/>
</dbReference>
<dbReference type="PANTHER" id="PTHR37326:SF1">
    <property type="entry name" value="BLL3975 PROTEIN"/>
    <property type="match status" value="1"/>
</dbReference>
<protein>
    <recommendedName>
        <fullName evidence="5">Succinylglutamate desuccinylase/Aspartoacylase catalytic domain-containing protein</fullName>
    </recommendedName>
</protein>
<dbReference type="RefSeq" id="WP_110291307.1">
    <property type="nucleotide sequence ID" value="NZ_QICS01000007.1"/>
</dbReference>
<dbReference type="Gene3D" id="3.40.630.10">
    <property type="entry name" value="Zn peptidases"/>
    <property type="match status" value="1"/>
</dbReference>
<keyword evidence="4" id="KW-0862">Zinc</keyword>
<evidence type="ECO:0000256" key="3">
    <source>
        <dbReference type="ARBA" id="ARBA00022801"/>
    </source>
</evidence>
<evidence type="ECO:0000259" key="5">
    <source>
        <dbReference type="Pfam" id="PF24827"/>
    </source>
</evidence>
<evidence type="ECO:0000313" key="6">
    <source>
        <dbReference type="EMBL" id="PXV89174.1"/>
    </source>
</evidence>
<reference evidence="6 7" key="1">
    <citation type="submission" date="2018-05" db="EMBL/GenBank/DDBJ databases">
        <title>Genomic Encyclopedia of Type Strains, Phase IV (KMG-IV): sequencing the most valuable type-strain genomes for metagenomic binning, comparative biology and taxonomic classification.</title>
        <authorList>
            <person name="Goeker M."/>
        </authorList>
    </citation>
    <scope>NUCLEOTIDE SEQUENCE [LARGE SCALE GENOMIC DNA]</scope>
    <source>
        <strain evidence="6 7">DSM 28816</strain>
    </source>
</reference>
<proteinExistence type="predicted"/>
<keyword evidence="3" id="KW-0378">Hydrolase</keyword>
<accession>A0A318EKP8</accession>
<dbReference type="GO" id="GO:0016811">
    <property type="term" value="F:hydrolase activity, acting on carbon-nitrogen (but not peptide) bonds, in linear amides"/>
    <property type="evidence" value="ECO:0007669"/>
    <property type="project" value="InterPro"/>
</dbReference>
<dbReference type="Proteomes" id="UP000247523">
    <property type="component" value="Unassembled WGS sequence"/>
</dbReference>
<dbReference type="InterPro" id="IPR043795">
    <property type="entry name" value="N-alpha-Ac-DABA-like"/>
</dbReference>
<gene>
    <name evidence="6" type="ORF">C8E03_107151</name>
</gene>
<comment type="caution">
    <text evidence="6">The sequence shown here is derived from an EMBL/GenBank/DDBJ whole genome shotgun (WGS) entry which is preliminary data.</text>
</comment>
<evidence type="ECO:0000313" key="7">
    <source>
        <dbReference type="Proteomes" id="UP000247523"/>
    </source>
</evidence>